<keyword evidence="3" id="KW-0808">Transferase</keyword>
<feature type="domain" description="Glycosyltransferase 2-like" evidence="2">
    <location>
        <begin position="8"/>
        <end position="101"/>
    </location>
</feature>
<dbReference type="EC" id="2.4.-.-" evidence="3"/>
<dbReference type="InterPro" id="IPR029044">
    <property type="entry name" value="Nucleotide-diphossugar_trans"/>
</dbReference>
<evidence type="ECO:0000259" key="2">
    <source>
        <dbReference type="Pfam" id="PF00535"/>
    </source>
</evidence>
<dbReference type="SUPFAM" id="SSF53448">
    <property type="entry name" value="Nucleotide-diphospho-sugar transferases"/>
    <property type="match status" value="1"/>
</dbReference>
<dbReference type="GO" id="GO:0016757">
    <property type="term" value="F:glycosyltransferase activity"/>
    <property type="evidence" value="ECO:0007669"/>
    <property type="project" value="UniProtKB-KW"/>
</dbReference>
<organism evidence="3 4">
    <name type="scientific">Heminiphilus faecis</name>
    <dbReference type="NCBI Taxonomy" id="2601703"/>
    <lineage>
        <taxon>Bacteria</taxon>
        <taxon>Pseudomonadati</taxon>
        <taxon>Bacteroidota</taxon>
        <taxon>Bacteroidia</taxon>
        <taxon>Bacteroidales</taxon>
        <taxon>Muribaculaceae</taxon>
        <taxon>Heminiphilus</taxon>
    </lineage>
</organism>
<proteinExistence type="inferred from homology"/>
<dbReference type="Gene3D" id="3.90.550.10">
    <property type="entry name" value="Spore Coat Polysaccharide Biosynthesis Protein SpsA, Chain A"/>
    <property type="match status" value="1"/>
</dbReference>
<comment type="caution">
    <text evidence="3">The sequence shown here is derived from an EMBL/GenBank/DDBJ whole genome shotgun (WGS) entry which is preliminary data.</text>
</comment>
<evidence type="ECO:0000313" key="3">
    <source>
        <dbReference type="EMBL" id="MEY8245444.1"/>
    </source>
</evidence>
<dbReference type="Proteomes" id="UP001565200">
    <property type="component" value="Unassembled WGS sequence"/>
</dbReference>
<name>A0ABV4CVN2_9BACT</name>
<dbReference type="RefSeq" id="WP_369863442.1">
    <property type="nucleotide sequence ID" value="NZ_JBCLPP010000017.1"/>
</dbReference>
<dbReference type="InterPro" id="IPR001173">
    <property type="entry name" value="Glyco_trans_2-like"/>
</dbReference>
<dbReference type="CDD" id="cd02511">
    <property type="entry name" value="Beta4Glucosyltransferase"/>
    <property type="match status" value="1"/>
</dbReference>
<comment type="similarity">
    <text evidence="1">Belongs to the glycosyltransferase 2 family. WaaE/KdtX subfamily.</text>
</comment>
<sequence>MEDMHKISVAINTYNSAKYLPEVLDSLKGFDEVVVCDMESTDDTVDIALAHGCRVVTFPKGNINICEPARNTAIRSASNEWVLVLDDDELVTPELHKYLHDRVMSPDCPEGIDIPFVNKYMGEFDRHVSEYHVRFFRRDKVDWPPVIHARPVVDGRVGRVSRKNACILHINDACIADRITKLNRYSDNEVPKRVHKNYGVVSMLMRPFWFFFKCYILKGNIRYGRRGVVRAYFESMYQMSIMAKVTECRLK</sequence>
<dbReference type="PANTHER" id="PTHR43630:SF2">
    <property type="entry name" value="GLYCOSYLTRANSFERASE"/>
    <property type="match status" value="1"/>
</dbReference>
<accession>A0ABV4CVN2</accession>
<dbReference type="PANTHER" id="PTHR43630">
    <property type="entry name" value="POLY-BETA-1,6-N-ACETYL-D-GLUCOSAMINE SYNTHASE"/>
    <property type="match status" value="1"/>
</dbReference>
<evidence type="ECO:0000313" key="4">
    <source>
        <dbReference type="Proteomes" id="UP001565200"/>
    </source>
</evidence>
<keyword evidence="3" id="KW-0328">Glycosyltransferase</keyword>
<evidence type="ECO:0000256" key="1">
    <source>
        <dbReference type="ARBA" id="ARBA00038494"/>
    </source>
</evidence>
<keyword evidence="4" id="KW-1185">Reference proteome</keyword>
<reference evidence="3 4" key="1">
    <citation type="submission" date="2024-03" db="EMBL/GenBank/DDBJ databases">
        <title>Mouse gut bacterial collection (mGBC) of GemPharmatech.</title>
        <authorList>
            <person name="He Y."/>
            <person name="Dong L."/>
            <person name="Wu D."/>
            <person name="Gao X."/>
            <person name="Lin Z."/>
        </authorList>
    </citation>
    <scope>NUCLEOTIDE SEQUENCE [LARGE SCALE GENOMIC DNA]</scope>
    <source>
        <strain evidence="3 4">54-13</strain>
    </source>
</reference>
<gene>
    <name evidence="3" type="ORF">AAK873_07420</name>
</gene>
<dbReference type="Pfam" id="PF00535">
    <property type="entry name" value="Glycos_transf_2"/>
    <property type="match status" value="1"/>
</dbReference>
<protein>
    <submittedName>
        <fullName evidence="3">Glycosyltransferase family 2 protein</fullName>
        <ecNumber evidence="3">2.4.-.-</ecNumber>
    </submittedName>
</protein>
<dbReference type="EMBL" id="JBCLPP010000017">
    <property type="protein sequence ID" value="MEY8245444.1"/>
    <property type="molecule type" value="Genomic_DNA"/>
</dbReference>